<feature type="signal peptide" evidence="1">
    <location>
        <begin position="1"/>
        <end position="28"/>
    </location>
</feature>
<dbReference type="Proteomes" id="UP000177010">
    <property type="component" value="Unassembled WGS sequence"/>
</dbReference>
<organism evidence="2 3">
    <name type="scientific">Lentilactobacillus sunkii</name>
    <dbReference type="NCBI Taxonomy" id="481719"/>
    <lineage>
        <taxon>Bacteria</taxon>
        <taxon>Bacillati</taxon>
        <taxon>Bacillota</taxon>
        <taxon>Bacilli</taxon>
        <taxon>Lactobacillales</taxon>
        <taxon>Lactobacillaceae</taxon>
        <taxon>Lentilactobacillus</taxon>
    </lineage>
</organism>
<reference evidence="2 3" key="1">
    <citation type="submission" date="2016-09" db="EMBL/GenBank/DDBJ databases">
        <title>Genome Sequence of Lactobacillus sunkii Strain CG01.</title>
        <authorList>
            <person name="Poehlein A."/>
            <person name="Gabris C."/>
            <person name="Bengelsdorf F.R."/>
            <person name="Duerre P."/>
            <person name="Daniel R."/>
        </authorList>
    </citation>
    <scope>NUCLEOTIDE SEQUENCE [LARGE SCALE GENOMIC DNA]</scope>
    <source>
        <strain evidence="2 3">CG_D</strain>
    </source>
</reference>
<proteinExistence type="predicted"/>
<evidence type="ECO:0000313" key="2">
    <source>
        <dbReference type="EMBL" id="OFA09760.1"/>
    </source>
</evidence>
<evidence type="ECO:0000256" key="1">
    <source>
        <dbReference type="SAM" id="SignalP"/>
    </source>
</evidence>
<evidence type="ECO:0000313" key="3">
    <source>
        <dbReference type="Proteomes" id="UP000177010"/>
    </source>
</evidence>
<accession>A0A1E7X9K7</accession>
<keyword evidence="1" id="KW-0732">Signal</keyword>
<sequence>MSKSFKYPIALAMAVFGLTMLDTSSVDASRTYTSPVSFRHTWYHYEGNGQYSKVRFTKYYQFSAQKIEGKTYHTKGKFVMDANGDGWYNIHGRHQTAGAGDTDKVGYSVVKGVKRLTLFSYYGTKSSGIGHYYLTKVSHY</sequence>
<gene>
    <name evidence="2" type="ORF">LASUN_22420</name>
</gene>
<feature type="chain" id="PRO_5009449419" evidence="1">
    <location>
        <begin position="29"/>
        <end position="140"/>
    </location>
</feature>
<dbReference type="AlphaFoldDB" id="A0A1E7X9K7"/>
<name>A0A1E7X9K7_9LACO</name>
<protein>
    <submittedName>
        <fullName evidence="2">Uncharacterized protein</fullName>
    </submittedName>
</protein>
<dbReference type="RefSeq" id="WP_070368466.1">
    <property type="nucleotide sequence ID" value="NZ_JAZHVW010000007.1"/>
</dbReference>
<comment type="caution">
    <text evidence="2">The sequence shown here is derived from an EMBL/GenBank/DDBJ whole genome shotgun (WGS) entry which is preliminary data.</text>
</comment>
<dbReference type="EMBL" id="MIQE01000024">
    <property type="protein sequence ID" value="OFA09760.1"/>
    <property type="molecule type" value="Genomic_DNA"/>
</dbReference>